<dbReference type="GO" id="GO:0008168">
    <property type="term" value="F:methyltransferase activity"/>
    <property type="evidence" value="ECO:0007669"/>
    <property type="project" value="UniProtKB-KW"/>
</dbReference>
<accession>A0A2T0X8N7</accession>
<protein>
    <submittedName>
        <fullName evidence="1">FkbM family methyltransferase</fullName>
    </submittedName>
</protein>
<dbReference type="NCBIfam" id="TIGR01444">
    <property type="entry name" value="fkbM_fam"/>
    <property type="match status" value="1"/>
</dbReference>
<name>A0A2T0X8N7_9RHOB</name>
<dbReference type="SUPFAM" id="SSF53335">
    <property type="entry name" value="S-adenosyl-L-methionine-dependent methyltransferases"/>
    <property type="match status" value="1"/>
</dbReference>
<gene>
    <name evidence="1" type="ORF">BCF33_0926</name>
</gene>
<keyword evidence="1" id="KW-0808">Transferase</keyword>
<dbReference type="Proteomes" id="UP000238801">
    <property type="component" value="Unassembled WGS sequence"/>
</dbReference>
<keyword evidence="2" id="KW-1185">Reference proteome</keyword>
<dbReference type="AlphaFoldDB" id="A0A2T0X8N7"/>
<evidence type="ECO:0000313" key="1">
    <source>
        <dbReference type="EMBL" id="PRY95308.1"/>
    </source>
</evidence>
<reference evidence="1 2" key="1">
    <citation type="submission" date="2018-03" db="EMBL/GenBank/DDBJ databases">
        <title>Genomic Encyclopedia of Archaeal and Bacterial Type Strains, Phase II (KMG-II): from individual species to whole genera.</title>
        <authorList>
            <person name="Goeker M."/>
        </authorList>
    </citation>
    <scope>NUCLEOTIDE SEQUENCE [LARGE SCALE GENOMIC DNA]</scope>
    <source>
        <strain evidence="1 2">DSM 29318</strain>
    </source>
</reference>
<dbReference type="EMBL" id="PVTT01000001">
    <property type="protein sequence ID" value="PRY95308.1"/>
    <property type="molecule type" value="Genomic_DNA"/>
</dbReference>
<dbReference type="InterPro" id="IPR006342">
    <property type="entry name" value="FkbM_mtfrase"/>
</dbReference>
<dbReference type="InterPro" id="IPR029063">
    <property type="entry name" value="SAM-dependent_MTases_sf"/>
</dbReference>
<keyword evidence="1" id="KW-0489">Methyltransferase</keyword>
<comment type="caution">
    <text evidence="1">The sequence shown here is derived from an EMBL/GenBank/DDBJ whole genome shotgun (WGS) entry which is preliminary data.</text>
</comment>
<dbReference type="GO" id="GO:0032259">
    <property type="term" value="P:methylation"/>
    <property type="evidence" value="ECO:0007669"/>
    <property type="project" value="UniProtKB-KW"/>
</dbReference>
<evidence type="ECO:0000313" key="2">
    <source>
        <dbReference type="Proteomes" id="UP000238801"/>
    </source>
</evidence>
<dbReference type="Gene3D" id="3.40.50.150">
    <property type="entry name" value="Vaccinia Virus protein VP39"/>
    <property type="match status" value="1"/>
</dbReference>
<sequence length="229" mass="24973">MDDPAPYVECRGVRFPREDGLPDGETLRALRRGTYERKEADAAHRLLRRPDRVLEIGAGIGFMSTFAAKVCRVEAAHCYEANPALIPYIRRVHEANGVEGRATAHNALLAPDGEAAGGARFYIREAFVASSMDPGPPGIVREETVPLKGMSEAFAEAEPTALICDIEGAEADLVPRMPLEGLRLAILELHPQWIGKDGVAAVFDAMHRAGLVFFPKASNGKVAAFKRRW</sequence>
<proteinExistence type="predicted"/>
<organism evidence="1 2">
    <name type="scientific">Hasllibacter halocynthiae</name>
    <dbReference type="NCBI Taxonomy" id="595589"/>
    <lineage>
        <taxon>Bacteria</taxon>
        <taxon>Pseudomonadati</taxon>
        <taxon>Pseudomonadota</taxon>
        <taxon>Alphaproteobacteria</taxon>
        <taxon>Rhodobacterales</taxon>
        <taxon>Roseobacteraceae</taxon>
        <taxon>Hasllibacter</taxon>
    </lineage>
</organism>
<dbReference type="RefSeq" id="WP_170073274.1">
    <property type="nucleotide sequence ID" value="NZ_PVTT01000001.1"/>
</dbReference>